<evidence type="ECO:0000256" key="3">
    <source>
        <dbReference type="ARBA" id="ARBA00022679"/>
    </source>
</evidence>
<accession>A0A078AHI2</accession>
<dbReference type="GO" id="GO:0005737">
    <property type="term" value="C:cytoplasm"/>
    <property type="evidence" value="ECO:0007669"/>
    <property type="project" value="TreeGrafter"/>
</dbReference>
<evidence type="ECO:0000256" key="5">
    <source>
        <dbReference type="ARBA" id="ARBA00022777"/>
    </source>
</evidence>
<sequence length="640" mass="74751">MSFDLKIGNYNFLKTLGIGTFGKVKSKHCLTGHEVAIKIMNKKKIKQQNVFEKVKREIKVLRYFNHPHIIKHFEFIDTPSDIFMVIEYAAGGELFDYISRREKYPIKMPSRILNNIVQLSEAEARNFFWQMYSAMFYVHVSKIAHRDLKPENLLLDSTQRNLKLIDFGLSNSMKDSQSLKTACGSPNYASPEIVSGRTYGGVESDIWSMGVILYAMVCGSLPFDDESVTQLFIKIKEGRYSMPNFISDDLKDLINKMMQPNPIKRCTMREIRDHLWFQQESVPSYLRMWEQDLDQKQHQVDSAIVDQLFKIPGLELDVLKPDDVTQQVKDKKNNSITGIYELLNHDKIKQQCVELKEIQKPAFFKSKAKLENPSENSQRLGQKQQERLDQIFKRFKSGQTSVRRLQIQNESLIDSSGQKIKRLTQRMDSNLSAQTHFTDRVSDLSQNLRDLQRSLKAIQLESQQFFGAPKWSFGIKISGDLQSIVMLVCEKLKEIDVEWEFIKREKKFKCKTILNDDLFHDIPDYFKEDLQSQKTYLKFYLSIYKNPLNDSSQGDYFLLDLNYFKGLPSVFLDISQTFITLIKGECEQTTEDLYHYDKAYVEPSPQYEGKGFRVSERYTLGKFRKCTYDAVNYMNLMTNE</sequence>
<dbReference type="AlphaFoldDB" id="A0A078AHI2"/>
<dbReference type="InterPro" id="IPR008271">
    <property type="entry name" value="Ser/Thr_kinase_AS"/>
</dbReference>
<keyword evidence="2" id="KW-0723">Serine/threonine-protein kinase</keyword>
<gene>
    <name evidence="8" type="primary">Contig13508.g14418</name>
    <name evidence="8" type="ORF">STYLEM_10326</name>
</gene>
<dbReference type="SUPFAM" id="SSF56112">
    <property type="entry name" value="Protein kinase-like (PK-like)"/>
    <property type="match status" value="1"/>
</dbReference>
<dbReference type="PROSITE" id="PS50011">
    <property type="entry name" value="PROTEIN_KINASE_DOM"/>
    <property type="match status" value="1"/>
</dbReference>
<evidence type="ECO:0000259" key="7">
    <source>
        <dbReference type="PROSITE" id="PS50011"/>
    </source>
</evidence>
<dbReference type="GO" id="GO:0004674">
    <property type="term" value="F:protein serine/threonine kinase activity"/>
    <property type="evidence" value="ECO:0007669"/>
    <property type="project" value="UniProtKB-KW"/>
</dbReference>
<dbReference type="OrthoDB" id="312660at2759"/>
<feature type="domain" description="Protein kinase" evidence="7">
    <location>
        <begin position="10"/>
        <end position="277"/>
    </location>
</feature>
<organism evidence="8 9">
    <name type="scientific">Stylonychia lemnae</name>
    <name type="common">Ciliate</name>
    <dbReference type="NCBI Taxonomy" id="5949"/>
    <lineage>
        <taxon>Eukaryota</taxon>
        <taxon>Sar</taxon>
        <taxon>Alveolata</taxon>
        <taxon>Ciliophora</taxon>
        <taxon>Intramacronucleata</taxon>
        <taxon>Spirotrichea</taxon>
        <taxon>Stichotrichia</taxon>
        <taxon>Sporadotrichida</taxon>
        <taxon>Oxytrichidae</taxon>
        <taxon>Stylonychinae</taxon>
        <taxon>Stylonychia</taxon>
    </lineage>
</organism>
<keyword evidence="6" id="KW-0067">ATP-binding</keyword>
<proteinExistence type="predicted"/>
<dbReference type="Pfam" id="PF00069">
    <property type="entry name" value="Pkinase"/>
    <property type="match status" value="1"/>
</dbReference>
<dbReference type="OMA" id="WSHQIAN"/>
<dbReference type="EMBL" id="CCKQ01009804">
    <property type="protein sequence ID" value="CDW81311.1"/>
    <property type="molecule type" value="Genomic_DNA"/>
</dbReference>
<keyword evidence="9" id="KW-1185">Reference proteome</keyword>
<dbReference type="InParanoid" id="A0A078AHI2"/>
<dbReference type="GO" id="GO:0035556">
    <property type="term" value="P:intracellular signal transduction"/>
    <property type="evidence" value="ECO:0007669"/>
    <property type="project" value="TreeGrafter"/>
</dbReference>
<protein>
    <submittedName>
        <fullName evidence="8">Snf1-related protein kinase catalytic subunit alpha kin10-like</fullName>
    </submittedName>
</protein>
<name>A0A078AHI2_STYLE</name>
<dbReference type="Proteomes" id="UP000039865">
    <property type="component" value="Unassembled WGS sequence"/>
</dbReference>
<comment type="subunit">
    <text evidence="1">Monomer.</text>
</comment>
<reference evidence="8 9" key="1">
    <citation type="submission" date="2014-06" db="EMBL/GenBank/DDBJ databases">
        <authorList>
            <person name="Swart Estienne"/>
        </authorList>
    </citation>
    <scope>NUCLEOTIDE SEQUENCE [LARGE SCALE GENOMIC DNA]</scope>
    <source>
        <strain evidence="8 9">130c</strain>
    </source>
</reference>
<dbReference type="InterPro" id="IPR028375">
    <property type="entry name" value="KA1/Ssp2_C"/>
</dbReference>
<evidence type="ECO:0000256" key="6">
    <source>
        <dbReference type="ARBA" id="ARBA00022840"/>
    </source>
</evidence>
<dbReference type="SUPFAM" id="SSF103243">
    <property type="entry name" value="KA1-like"/>
    <property type="match status" value="1"/>
</dbReference>
<evidence type="ECO:0000313" key="9">
    <source>
        <dbReference type="Proteomes" id="UP000039865"/>
    </source>
</evidence>
<dbReference type="PANTHER" id="PTHR24346">
    <property type="entry name" value="MAP/MICROTUBULE AFFINITY-REGULATING KINASE"/>
    <property type="match status" value="1"/>
</dbReference>
<dbReference type="InterPro" id="IPR000719">
    <property type="entry name" value="Prot_kinase_dom"/>
</dbReference>
<evidence type="ECO:0000256" key="2">
    <source>
        <dbReference type="ARBA" id="ARBA00022527"/>
    </source>
</evidence>
<evidence type="ECO:0000256" key="1">
    <source>
        <dbReference type="ARBA" id="ARBA00011245"/>
    </source>
</evidence>
<evidence type="ECO:0000313" key="8">
    <source>
        <dbReference type="EMBL" id="CDW81311.1"/>
    </source>
</evidence>
<dbReference type="FunFam" id="3.30.200.20:FF:000003">
    <property type="entry name" value="Non-specific serine/threonine protein kinase"/>
    <property type="match status" value="1"/>
</dbReference>
<dbReference type="SMART" id="SM00220">
    <property type="entry name" value="S_TKc"/>
    <property type="match status" value="1"/>
</dbReference>
<keyword evidence="3" id="KW-0808">Transferase</keyword>
<dbReference type="InterPro" id="IPR011009">
    <property type="entry name" value="Kinase-like_dom_sf"/>
</dbReference>
<keyword evidence="5 8" id="KW-0418">Kinase</keyword>
<dbReference type="PANTHER" id="PTHR24346:SF110">
    <property type="entry name" value="NON-SPECIFIC SERINE_THREONINE PROTEIN KINASE"/>
    <property type="match status" value="1"/>
</dbReference>
<evidence type="ECO:0000256" key="4">
    <source>
        <dbReference type="ARBA" id="ARBA00022741"/>
    </source>
</evidence>
<dbReference type="PROSITE" id="PS00108">
    <property type="entry name" value="PROTEIN_KINASE_ST"/>
    <property type="match status" value="1"/>
</dbReference>
<dbReference type="FunFam" id="1.10.510.10:FF:000571">
    <property type="entry name" value="Maternal embryonic leucine zipper kinase"/>
    <property type="match status" value="1"/>
</dbReference>
<dbReference type="GO" id="GO:0005524">
    <property type="term" value="F:ATP binding"/>
    <property type="evidence" value="ECO:0007669"/>
    <property type="project" value="UniProtKB-KW"/>
</dbReference>
<keyword evidence="4" id="KW-0547">Nucleotide-binding</keyword>
<dbReference type="Gene3D" id="1.10.510.10">
    <property type="entry name" value="Transferase(Phosphotransferase) domain 1"/>
    <property type="match status" value="1"/>
</dbReference>